<organism evidence="2 3">
    <name type="scientific">Liparis tanakae</name>
    <name type="common">Tanaka's snailfish</name>
    <dbReference type="NCBI Taxonomy" id="230148"/>
    <lineage>
        <taxon>Eukaryota</taxon>
        <taxon>Metazoa</taxon>
        <taxon>Chordata</taxon>
        <taxon>Craniata</taxon>
        <taxon>Vertebrata</taxon>
        <taxon>Euteleostomi</taxon>
        <taxon>Actinopterygii</taxon>
        <taxon>Neopterygii</taxon>
        <taxon>Teleostei</taxon>
        <taxon>Neoteleostei</taxon>
        <taxon>Acanthomorphata</taxon>
        <taxon>Eupercaria</taxon>
        <taxon>Perciformes</taxon>
        <taxon>Cottioidei</taxon>
        <taxon>Cottales</taxon>
        <taxon>Liparidae</taxon>
        <taxon>Liparis</taxon>
    </lineage>
</organism>
<gene>
    <name evidence="2" type="ORF">EYF80_023946</name>
</gene>
<dbReference type="AlphaFoldDB" id="A0A4Z2HLG8"/>
<evidence type="ECO:0000313" key="2">
    <source>
        <dbReference type="EMBL" id="TNN65794.1"/>
    </source>
</evidence>
<proteinExistence type="predicted"/>
<name>A0A4Z2HLG8_9TELE</name>
<keyword evidence="3" id="KW-1185">Reference proteome</keyword>
<keyword evidence="1" id="KW-0472">Membrane</keyword>
<sequence length="94" mass="10433">MENFAVCRTAEDLEEQSRRIRDDKAVRPPIVCERLLSMEEQGQCIIIISIIISIFIIIIIGVIMLLQNRLDALRDFWGGGAFAAPAAQGISGEC</sequence>
<evidence type="ECO:0000313" key="3">
    <source>
        <dbReference type="Proteomes" id="UP000314294"/>
    </source>
</evidence>
<dbReference type="EMBL" id="SRLO01000229">
    <property type="protein sequence ID" value="TNN65794.1"/>
    <property type="molecule type" value="Genomic_DNA"/>
</dbReference>
<keyword evidence="1" id="KW-1133">Transmembrane helix</keyword>
<feature type="transmembrane region" description="Helical" evidence="1">
    <location>
        <begin position="45"/>
        <end position="66"/>
    </location>
</feature>
<reference evidence="2 3" key="1">
    <citation type="submission" date="2019-03" db="EMBL/GenBank/DDBJ databases">
        <title>First draft genome of Liparis tanakae, snailfish: a comprehensive survey of snailfish specific genes.</title>
        <authorList>
            <person name="Kim W."/>
            <person name="Song I."/>
            <person name="Jeong J.-H."/>
            <person name="Kim D."/>
            <person name="Kim S."/>
            <person name="Ryu S."/>
            <person name="Song J.Y."/>
            <person name="Lee S.K."/>
        </authorList>
    </citation>
    <scope>NUCLEOTIDE SEQUENCE [LARGE SCALE GENOMIC DNA]</scope>
    <source>
        <tissue evidence="2">Muscle</tissue>
    </source>
</reference>
<protein>
    <submittedName>
        <fullName evidence="2">Uncharacterized protein</fullName>
    </submittedName>
</protein>
<dbReference type="Proteomes" id="UP000314294">
    <property type="component" value="Unassembled WGS sequence"/>
</dbReference>
<accession>A0A4Z2HLG8</accession>
<comment type="caution">
    <text evidence="2">The sequence shown here is derived from an EMBL/GenBank/DDBJ whole genome shotgun (WGS) entry which is preliminary data.</text>
</comment>
<keyword evidence="1" id="KW-0812">Transmembrane</keyword>
<evidence type="ECO:0000256" key="1">
    <source>
        <dbReference type="SAM" id="Phobius"/>
    </source>
</evidence>